<reference evidence="2 3" key="1">
    <citation type="submission" date="2019-09" db="EMBL/GenBank/DDBJ databases">
        <authorList>
            <person name="Valk L.C."/>
        </authorList>
    </citation>
    <scope>NUCLEOTIDE SEQUENCE [LARGE SCALE GENOMIC DNA]</scope>
    <source>
        <strain evidence="2">GalUA</strain>
    </source>
</reference>
<feature type="domain" description="Cupin type-2" evidence="1">
    <location>
        <begin position="42"/>
        <end position="117"/>
    </location>
</feature>
<sequence>MRRFAKTDYGPEPFTANIEREADKNSFYRSAFWTGKCLQMTLMCIPVGGDIGLEMHDDTDQFIRVEQGQGVVMMGPSKEHMGYSRRLTKGDGVFVPVCTWHNIINTGKCPLKLSSIYAPPHHKRGTIHQTKKDSEQSGY</sequence>
<dbReference type="Proteomes" id="UP000461768">
    <property type="component" value="Unassembled WGS sequence"/>
</dbReference>
<dbReference type="SUPFAM" id="SSF51182">
    <property type="entry name" value="RmlC-like cupins"/>
    <property type="match status" value="1"/>
</dbReference>
<dbReference type="PANTHER" id="PTHR43346">
    <property type="entry name" value="LIGAND BINDING DOMAIN PROTEIN, PUTATIVE (AFU_ORTHOLOGUE AFUA_6G14370)-RELATED"/>
    <property type="match status" value="1"/>
</dbReference>
<dbReference type="PANTHER" id="PTHR43346:SF1">
    <property type="entry name" value="QUERCETIN 2,3-DIOXYGENASE-RELATED"/>
    <property type="match status" value="1"/>
</dbReference>
<dbReference type="InterPro" id="IPR013096">
    <property type="entry name" value="Cupin_2"/>
</dbReference>
<organism evidence="2 3">
    <name type="scientific">Candidatus Galacturonatibacter soehngenii</name>
    <dbReference type="NCBI Taxonomy" id="2307010"/>
    <lineage>
        <taxon>Bacteria</taxon>
        <taxon>Bacillati</taxon>
        <taxon>Bacillota</taxon>
        <taxon>Clostridia</taxon>
        <taxon>Lachnospirales</taxon>
        <taxon>Lachnospiraceae</taxon>
        <taxon>Candidatus Galacturonatibacter</taxon>
    </lineage>
</organism>
<comment type="caution">
    <text evidence="2">The sequence shown here is derived from an EMBL/GenBank/DDBJ whole genome shotgun (WGS) entry which is preliminary data.</text>
</comment>
<dbReference type="AlphaFoldDB" id="A0A7V7QLB2"/>
<evidence type="ECO:0000259" key="1">
    <source>
        <dbReference type="Pfam" id="PF07883"/>
    </source>
</evidence>
<proteinExistence type="predicted"/>
<dbReference type="InterPro" id="IPR011051">
    <property type="entry name" value="RmlC_Cupin_sf"/>
</dbReference>
<dbReference type="Gene3D" id="2.60.120.10">
    <property type="entry name" value="Jelly Rolls"/>
    <property type="match status" value="1"/>
</dbReference>
<dbReference type="Pfam" id="PF07883">
    <property type="entry name" value="Cupin_2"/>
    <property type="match status" value="1"/>
</dbReference>
<reference evidence="2 3" key="2">
    <citation type="submission" date="2020-02" db="EMBL/GenBank/DDBJ databases">
        <title>Candidatus Galacturonibacter soehngenii shows hetero-acetogenic catabolism of galacturonic acid but lacks a canonical carbon monoxide dehydrogenase/acetyl-CoA synthase complex.</title>
        <authorList>
            <person name="Diender M."/>
            <person name="Stouten G.R."/>
            <person name="Petersen J.F."/>
            <person name="Nielsen P.H."/>
            <person name="Dueholm M.S."/>
            <person name="Pronk J.T."/>
            <person name="Van Loosdrecht M.C.M."/>
        </authorList>
    </citation>
    <scope>NUCLEOTIDE SEQUENCE [LARGE SCALE GENOMIC DNA]</scope>
    <source>
        <strain evidence="2">GalUA</strain>
    </source>
</reference>
<dbReference type="OrthoDB" id="3231985at2"/>
<accession>A0A7V7QLB2</accession>
<dbReference type="InterPro" id="IPR052538">
    <property type="entry name" value="Flavonoid_dioxygenase-like"/>
</dbReference>
<dbReference type="InterPro" id="IPR014710">
    <property type="entry name" value="RmlC-like_jellyroll"/>
</dbReference>
<evidence type="ECO:0000313" key="2">
    <source>
        <dbReference type="EMBL" id="KAB1438727.1"/>
    </source>
</evidence>
<protein>
    <submittedName>
        <fullName evidence="2">Cupin domain-containing protein</fullName>
    </submittedName>
</protein>
<dbReference type="EMBL" id="WAGX01000005">
    <property type="protein sequence ID" value="KAB1438727.1"/>
    <property type="molecule type" value="Genomic_DNA"/>
</dbReference>
<evidence type="ECO:0000313" key="3">
    <source>
        <dbReference type="Proteomes" id="UP000461768"/>
    </source>
</evidence>
<dbReference type="CDD" id="cd02223">
    <property type="entry name" value="cupin_Bh2720-like"/>
    <property type="match status" value="1"/>
</dbReference>
<gene>
    <name evidence="2" type="ORF">F7O84_09775</name>
</gene>
<name>A0A7V7QLB2_9FIRM</name>
<keyword evidence="3" id="KW-1185">Reference proteome</keyword>